<feature type="transmembrane region" description="Helical" evidence="1">
    <location>
        <begin position="75"/>
        <end position="93"/>
    </location>
</feature>
<protein>
    <recommendedName>
        <fullName evidence="2">DUF4220 domain-containing protein</fullName>
    </recommendedName>
</protein>
<accession>A0A0Q3HDJ4</accession>
<dbReference type="EMBL" id="CM000880">
    <property type="protein sequence ID" value="KQK20959.1"/>
    <property type="molecule type" value="Genomic_DNA"/>
</dbReference>
<keyword evidence="1" id="KW-0812">Transmembrane</keyword>
<reference evidence="3 4" key="1">
    <citation type="journal article" date="2010" name="Nature">
        <title>Genome sequencing and analysis of the model grass Brachypodium distachyon.</title>
        <authorList>
            <consortium name="International Brachypodium Initiative"/>
        </authorList>
    </citation>
    <scope>NUCLEOTIDE SEQUENCE [LARGE SCALE GENOMIC DNA]</scope>
    <source>
        <strain evidence="3 4">Bd21</strain>
    </source>
</reference>
<dbReference type="Pfam" id="PF13968">
    <property type="entry name" value="DUF4220"/>
    <property type="match status" value="1"/>
</dbReference>
<feature type="transmembrane region" description="Helical" evidence="1">
    <location>
        <begin position="347"/>
        <end position="371"/>
    </location>
</feature>
<dbReference type="AlphaFoldDB" id="A0A0Q3HDJ4"/>
<organism evidence="3">
    <name type="scientific">Brachypodium distachyon</name>
    <name type="common">Purple false brome</name>
    <name type="synonym">Trachynia distachya</name>
    <dbReference type="NCBI Taxonomy" id="15368"/>
    <lineage>
        <taxon>Eukaryota</taxon>
        <taxon>Viridiplantae</taxon>
        <taxon>Streptophyta</taxon>
        <taxon>Embryophyta</taxon>
        <taxon>Tracheophyta</taxon>
        <taxon>Spermatophyta</taxon>
        <taxon>Magnoliopsida</taxon>
        <taxon>Liliopsida</taxon>
        <taxon>Poales</taxon>
        <taxon>Poaceae</taxon>
        <taxon>BOP clade</taxon>
        <taxon>Pooideae</taxon>
        <taxon>Stipodae</taxon>
        <taxon>Brachypodieae</taxon>
        <taxon>Brachypodium</taxon>
    </lineage>
</organism>
<keyword evidence="1" id="KW-0472">Membrane</keyword>
<dbReference type="EnsemblPlants" id="KQK20959">
    <property type="protein sequence ID" value="KQK20959"/>
    <property type="gene ID" value="BRADI_1g57770v3"/>
</dbReference>
<gene>
    <name evidence="3" type="ORF">BRADI_1g57770v3</name>
</gene>
<feature type="transmembrane region" description="Helical" evidence="1">
    <location>
        <begin position="126"/>
        <end position="148"/>
    </location>
</feature>
<evidence type="ECO:0000256" key="1">
    <source>
        <dbReference type="SAM" id="Phobius"/>
    </source>
</evidence>
<feature type="transmembrane region" description="Helical" evidence="1">
    <location>
        <begin position="44"/>
        <end position="63"/>
    </location>
</feature>
<evidence type="ECO:0000259" key="2">
    <source>
        <dbReference type="Pfam" id="PF13968"/>
    </source>
</evidence>
<dbReference type="ExpressionAtlas" id="A0A0Q3HDJ4">
    <property type="expression patterns" value="baseline"/>
</dbReference>
<dbReference type="Proteomes" id="UP000008810">
    <property type="component" value="Chromosome 1"/>
</dbReference>
<proteinExistence type="predicted"/>
<reference evidence="3" key="2">
    <citation type="submission" date="2017-06" db="EMBL/GenBank/DDBJ databases">
        <title>WGS assembly of Brachypodium distachyon.</title>
        <authorList>
            <consortium name="The International Brachypodium Initiative"/>
            <person name="Lucas S."/>
            <person name="Harmon-Smith M."/>
            <person name="Lail K."/>
            <person name="Tice H."/>
            <person name="Grimwood J."/>
            <person name="Bruce D."/>
            <person name="Barry K."/>
            <person name="Shu S."/>
            <person name="Lindquist E."/>
            <person name="Wang M."/>
            <person name="Pitluck S."/>
            <person name="Vogel J.P."/>
            <person name="Garvin D.F."/>
            <person name="Mockler T.C."/>
            <person name="Schmutz J."/>
            <person name="Rokhsar D."/>
            <person name="Bevan M.W."/>
        </authorList>
    </citation>
    <scope>NUCLEOTIDE SEQUENCE</scope>
    <source>
        <strain evidence="3">Bd21</strain>
    </source>
</reference>
<keyword evidence="5" id="KW-1185">Reference proteome</keyword>
<sequence length="741" mass="83398">MDHLPLCSNATLERCWCQLHPNCSDNLVARLHKRLKEEIWQVDVLLFISAIFAGVIVGIGAYGHRHRYHALARHLYLGATTLVLPIISVLLSADSSTRTYFNITLERHIFPQETLTAQCSTNDHHLYMVILCACLVPLSAINTSSIVAGDYREARDIAPPFELLVWGIWIFYLVVTNNVFDEWLPNNFFFYFQYTPFAIIYTKMAYKYYAFERAMRSLALGHNPRLIVGYMRQLREAPPADQDHHVPPPLIVMGEEGLRQVVDAEHRRGHLVFNSDRAGNGCLVTIDRVWQSDNMLLKSADTYSMETLNTLRSVLLKDESTFVVIADELSFLRDYYYSSHPISYSACWLPVLSISISLFSIGFCMLVGVAINKCYGEADEYGYQITCISWCTVGYLKTADSREYKLGSLYVALVPVVLLCALVMLSEARDIASFICSNWTKVARTCRSMSHTSLQKKWYVGLLLRCRCNLLKHWNGRMSQCSILMLHPSRTPQLLLRLGLLLRCLLRLPDQKMKSVEVSAAVKVSIINTLRSSCCNNNNGGLCLLIRQQVGESSLQAAFGCEGTSDTILIWHVATSILEVKHPFNQHDDDLQQQQHSPDSSSRSVATHLSRYCTYLVAFCLELHPDDDAWSKGLYRDVKKDTERTLGSLFGLGLGYQQLVDKLQTAESKYGVLKDAAKLVKELAELPGEMILYIAPSDNLDAHAEAIARGGELITLIWALLTHIGIVDRPDDTAAATTSLS</sequence>
<evidence type="ECO:0000313" key="4">
    <source>
        <dbReference type="EnsemblPlants" id="KQK20959"/>
    </source>
</evidence>
<dbReference type="InParanoid" id="A0A0Q3HDJ4"/>
<reference evidence="4" key="3">
    <citation type="submission" date="2018-08" db="UniProtKB">
        <authorList>
            <consortium name="EnsemblPlants"/>
        </authorList>
    </citation>
    <scope>IDENTIFICATION</scope>
    <source>
        <strain evidence="4">cv. Bd21</strain>
    </source>
</reference>
<dbReference type="InterPro" id="IPR025315">
    <property type="entry name" value="DUF4220"/>
</dbReference>
<feature type="domain" description="DUF4220" evidence="2">
    <location>
        <begin position="165"/>
        <end position="484"/>
    </location>
</feature>
<dbReference type="PANTHER" id="PTHR31325">
    <property type="entry name" value="OS01G0798800 PROTEIN-RELATED"/>
    <property type="match status" value="1"/>
</dbReference>
<dbReference type="Pfam" id="PF04578">
    <property type="entry name" value="DUF594"/>
    <property type="match status" value="1"/>
</dbReference>
<dbReference type="OrthoDB" id="693467at2759"/>
<dbReference type="Gramene" id="KQK20959">
    <property type="protein sequence ID" value="KQK20959"/>
    <property type="gene ID" value="BRADI_1g57770v3"/>
</dbReference>
<evidence type="ECO:0000313" key="5">
    <source>
        <dbReference type="Proteomes" id="UP000008810"/>
    </source>
</evidence>
<name>A0A0Q3HDJ4_BRADI</name>
<dbReference type="InterPro" id="IPR007658">
    <property type="entry name" value="DUF594"/>
</dbReference>
<keyword evidence="1" id="KW-1133">Transmembrane helix</keyword>
<feature type="transmembrane region" description="Helical" evidence="1">
    <location>
        <begin position="160"/>
        <end position="176"/>
    </location>
</feature>
<evidence type="ECO:0000313" key="3">
    <source>
        <dbReference type="EMBL" id="KQK20959.1"/>
    </source>
</evidence>
<feature type="transmembrane region" description="Helical" evidence="1">
    <location>
        <begin position="188"/>
        <end position="206"/>
    </location>
</feature>
<feature type="transmembrane region" description="Helical" evidence="1">
    <location>
        <begin position="407"/>
        <end position="425"/>
    </location>
</feature>